<dbReference type="VEuPathDB" id="VectorBase:ASIS020565"/>
<feature type="coiled-coil region" evidence="6">
    <location>
        <begin position="96"/>
        <end position="123"/>
    </location>
</feature>
<dbReference type="AlphaFoldDB" id="A0A084VAC7"/>
<evidence type="ECO:0000256" key="1">
    <source>
        <dbReference type="ARBA" id="ARBA00004123"/>
    </source>
</evidence>
<dbReference type="PANTHER" id="PTHR48112">
    <property type="entry name" value="HIGH MOBILITY GROUP PROTEIN DSP1"/>
    <property type="match status" value="1"/>
</dbReference>
<evidence type="ECO:0000313" key="10">
    <source>
        <dbReference type="EnsemblMetazoa" id="ASIC000606-PA"/>
    </source>
</evidence>
<dbReference type="SUPFAM" id="SSF47095">
    <property type="entry name" value="HMG-box"/>
    <property type="match status" value="1"/>
</dbReference>
<dbReference type="EMBL" id="KE524109">
    <property type="protein sequence ID" value="KFB34921.1"/>
    <property type="molecule type" value="Genomic_DNA"/>
</dbReference>
<evidence type="ECO:0000313" key="9">
    <source>
        <dbReference type="EMBL" id="KFB34921.1"/>
    </source>
</evidence>
<comment type="subcellular location">
    <subcellularLocation>
        <location evidence="1">Nucleus</location>
    </subcellularLocation>
</comment>
<dbReference type="InterPro" id="IPR050342">
    <property type="entry name" value="HMGB"/>
</dbReference>
<evidence type="ECO:0000256" key="2">
    <source>
        <dbReference type="ARBA" id="ARBA00008774"/>
    </source>
</evidence>
<protein>
    <submittedName>
        <fullName evidence="9">AGAP000005-PA-like protein</fullName>
    </submittedName>
</protein>
<evidence type="ECO:0000256" key="7">
    <source>
        <dbReference type="SAM" id="MobiDB-lite"/>
    </source>
</evidence>
<dbReference type="GO" id="GO:0005634">
    <property type="term" value="C:nucleus"/>
    <property type="evidence" value="ECO:0007669"/>
    <property type="project" value="UniProtKB-SubCell"/>
</dbReference>
<evidence type="ECO:0000256" key="5">
    <source>
        <dbReference type="PROSITE-ProRule" id="PRU00267"/>
    </source>
</evidence>
<dbReference type="Proteomes" id="UP000030765">
    <property type="component" value="Unassembled WGS sequence"/>
</dbReference>
<dbReference type="Pfam" id="PF00505">
    <property type="entry name" value="HMG_box"/>
    <property type="match status" value="1"/>
</dbReference>
<dbReference type="PANTHER" id="PTHR48112:SF32">
    <property type="entry name" value="HIGH MOBILITY GROUP PROTEIN B3"/>
    <property type="match status" value="1"/>
</dbReference>
<accession>A0A084VAC7</accession>
<dbReference type="EnsemblMetazoa" id="ASIC000606-RA">
    <property type="protein sequence ID" value="ASIC000606-PA"/>
    <property type="gene ID" value="ASIC000606"/>
</dbReference>
<reference evidence="10" key="2">
    <citation type="submission" date="2020-05" db="UniProtKB">
        <authorList>
            <consortium name="EnsemblMetazoa"/>
        </authorList>
    </citation>
    <scope>IDENTIFICATION</scope>
</reference>
<evidence type="ECO:0000313" key="11">
    <source>
        <dbReference type="Proteomes" id="UP000030765"/>
    </source>
</evidence>
<organism evidence="9">
    <name type="scientific">Anopheles sinensis</name>
    <name type="common">Mosquito</name>
    <dbReference type="NCBI Taxonomy" id="74873"/>
    <lineage>
        <taxon>Eukaryota</taxon>
        <taxon>Metazoa</taxon>
        <taxon>Ecdysozoa</taxon>
        <taxon>Arthropoda</taxon>
        <taxon>Hexapoda</taxon>
        <taxon>Insecta</taxon>
        <taxon>Pterygota</taxon>
        <taxon>Neoptera</taxon>
        <taxon>Endopterygota</taxon>
        <taxon>Diptera</taxon>
        <taxon>Nematocera</taxon>
        <taxon>Culicoidea</taxon>
        <taxon>Culicidae</taxon>
        <taxon>Anophelinae</taxon>
        <taxon>Anopheles</taxon>
    </lineage>
</organism>
<keyword evidence="11" id="KW-1185">Reference proteome</keyword>
<evidence type="ECO:0000256" key="3">
    <source>
        <dbReference type="ARBA" id="ARBA00023125"/>
    </source>
</evidence>
<dbReference type="VEuPathDB" id="VectorBase:ASIC000606"/>
<sequence>MAYRDKIRYQRELQKYEEILRGNVPPPMAPPVKRKKQKRAKDPNEPKGPLSAFVWFCRDERKVVKALNPQLTFGGISKELGRQWSQLDFAARQKYQKLAERDRERYEAEMTEYEKKCEQEQGDSSSLNLTQRQLQDLTDMHGQAGPSSGPSVLYPQVVLQEMTGFTVQYAALPEQAGTSGSYLQQPEVQYVPQQKEPDVQYVPQQKEPEVQYVPNQEETEVQYVPQQEDPDVQYVPQQEDPDVQYVPQQEELEVQYIPQQEDPEVQYVPLQEEPAVQQQGEIILPHQAIAAVAAVQEQGEIILPHQAVAAVAAVQEQGEIILPHQAIAAVAAVQELDVEDEDEDDDVEVLQEEVFTYLFTRNQL</sequence>
<name>A0A084VAC7_ANOSI</name>
<evidence type="ECO:0000259" key="8">
    <source>
        <dbReference type="PROSITE" id="PS50118"/>
    </source>
</evidence>
<dbReference type="EMBL" id="ATLV01003060">
    <property type="status" value="NOT_ANNOTATED_CDS"/>
    <property type="molecule type" value="Genomic_DNA"/>
</dbReference>
<proteinExistence type="inferred from homology"/>
<keyword evidence="3 5" id="KW-0238">DNA-binding</keyword>
<dbReference type="InterPro" id="IPR032059">
    <property type="entry name" value="Mucin-like"/>
</dbReference>
<comment type="similarity">
    <text evidence="2">Belongs to the HMGB family.</text>
</comment>
<dbReference type="PRINTS" id="PR00886">
    <property type="entry name" value="HIGHMOBLTY12"/>
</dbReference>
<feature type="domain" description="HMG box" evidence="8">
    <location>
        <begin position="46"/>
        <end position="114"/>
    </location>
</feature>
<dbReference type="OrthoDB" id="1919336at2759"/>
<dbReference type="Gene3D" id="1.10.30.10">
    <property type="entry name" value="High mobility group box domain"/>
    <property type="match status" value="1"/>
</dbReference>
<feature type="DNA-binding region" description="HMG box" evidence="5">
    <location>
        <begin position="46"/>
        <end position="114"/>
    </location>
</feature>
<dbReference type="InterPro" id="IPR036910">
    <property type="entry name" value="HMG_box_dom_sf"/>
</dbReference>
<dbReference type="SMART" id="SM00398">
    <property type="entry name" value="HMG"/>
    <property type="match status" value="1"/>
</dbReference>
<evidence type="ECO:0000256" key="6">
    <source>
        <dbReference type="SAM" id="Coils"/>
    </source>
</evidence>
<keyword evidence="6" id="KW-0175">Coiled coil</keyword>
<dbReference type="InterPro" id="IPR009071">
    <property type="entry name" value="HMG_box_dom"/>
</dbReference>
<keyword evidence="4 5" id="KW-0539">Nucleus</keyword>
<reference evidence="9 11" key="1">
    <citation type="journal article" date="2014" name="BMC Genomics">
        <title>Genome sequence of Anopheles sinensis provides insight into genetics basis of mosquito competence for malaria parasites.</title>
        <authorList>
            <person name="Zhou D."/>
            <person name="Zhang D."/>
            <person name="Ding G."/>
            <person name="Shi L."/>
            <person name="Hou Q."/>
            <person name="Ye Y."/>
            <person name="Xu Y."/>
            <person name="Zhou H."/>
            <person name="Xiong C."/>
            <person name="Li S."/>
            <person name="Yu J."/>
            <person name="Hong S."/>
            <person name="Yu X."/>
            <person name="Zou P."/>
            <person name="Chen C."/>
            <person name="Chang X."/>
            <person name="Wang W."/>
            <person name="Lv Y."/>
            <person name="Sun Y."/>
            <person name="Ma L."/>
            <person name="Shen B."/>
            <person name="Zhu C."/>
        </authorList>
    </citation>
    <scope>NUCLEOTIDE SEQUENCE [LARGE SCALE GENOMIC DNA]</scope>
</reference>
<dbReference type="STRING" id="74873.A0A084VAC7"/>
<dbReference type="PROSITE" id="PS50118">
    <property type="entry name" value="HMG_BOX_2"/>
    <property type="match status" value="1"/>
</dbReference>
<evidence type="ECO:0000256" key="4">
    <source>
        <dbReference type="ARBA" id="ARBA00023242"/>
    </source>
</evidence>
<dbReference type="GO" id="GO:0003677">
    <property type="term" value="F:DNA binding"/>
    <property type="evidence" value="ECO:0007669"/>
    <property type="project" value="UniProtKB-UniRule"/>
</dbReference>
<gene>
    <name evidence="9" type="ORF">ZHAS_00000606</name>
</gene>
<dbReference type="Pfam" id="PF16058">
    <property type="entry name" value="Mucin-like"/>
    <property type="match status" value="1"/>
</dbReference>
<dbReference type="FunFam" id="1.10.30.10:FF:000016">
    <property type="entry name" value="FACT complex subunit SSRP1"/>
    <property type="match status" value="1"/>
</dbReference>
<feature type="region of interest" description="Disordered" evidence="7">
    <location>
        <begin position="20"/>
        <end position="49"/>
    </location>
</feature>